<feature type="transmembrane region" description="Helical" evidence="2">
    <location>
        <begin position="457"/>
        <end position="478"/>
    </location>
</feature>
<organism evidence="3">
    <name type="scientific">Daphnia magna</name>
    <dbReference type="NCBI Taxonomy" id="35525"/>
    <lineage>
        <taxon>Eukaryota</taxon>
        <taxon>Metazoa</taxon>
        <taxon>Ecdysozoa</taxon>
        <taxon>Arthropoda</taxon>
        <taxon>Crustacea</taxon>
        <taxon>Branchiopoda</taxon>
        <taxon>Diplostraca</taxon>
        <taxon>Cladocera</taxon>
        <taxon>Anomopoda</taxon>
        <taxon>Daphniidae</taxon>
        <taxon>Daphnia</taxon>
    </lineage>
</organism>
<feature type="region of interest" description="Disordered" evidence="1">
    <location>
        <begin position="37"/>
        <end position="65"/>
    </location>
</feature>
<name>A0A0P5RWC7_9CRUS</name>
<evidence type="ECO:0000256" key="2">
    <source>
        <dbReference type="SAM" id="Phobius"/>
    </source>
</evidence>
<accession>A0A0P5RWC7</accession>
<feature type="region of interest" description="Disordered" evidence="1">
    <location>
        <begin position="799"/>
        <end position="825"/>
    </location>
</feature>
<feature type="compositionally biased region" description="Basic residues" evidence="1">
    <location>
        <begin position="801"/>
        <end position="813"/>
    </location>
</feature>
<keyword evidence="2" id="KW-1133">Transmembrane helix</keyword>
<feature type="compositionally biased region" description="Polar residues" evidence="1">
    <location>
        <begin position="815"/>
        <end position="825"/>
    </location>
</feature>
<dbReference type="AlphaFoldDB" id="A0A0P5RWC7"/>
<keyword evidence="2" id="KW-0472">Membrane</keyword>
<reference evidence="3" key="1">
    <citation type="submission" date="2015-10" db="EMBL/GenBank/DDBJ databases">
        <title>EvidentialGene: Evidence-directed Construction of Complete mRNA Transcriptomes without Genomes.</title>
        <authorList>
            <person name="Gilbert D.G."/>
        </authorList>
    </citation>
    <scope>NUCLEOTIDE SEQUENCE</scope>
</reference>
<feature type="compositionally biased region" description="Polar residues" evidence="1">
    <location>
        <begin position="333"/>
        <end position="348"/>
    </location>
</feature>
<protein>
    <submittedName>
        <fullName evidence="3">Uncharacterized protein</fullName>
    </submittedName>
</protein>
<proteinExistence type="predicted"/>
<evidence type="ECO:0000256" key="1">
    <source>
        <dbReference type="SAM" id="MobiDB-lite"/>
    </source>
</evidence>
<keyword evidence="2" id="KW-0812">Transmembrane</keyword>
<sequence length="825" mass="93657">MEEDISKCIKNTLEEANSEDDVENNWMFVLSEDVSCAKSDGTDTSDNHSEQGSDSGSSIVVIDSPSLPVCDTHPVSGHIAQQELPKYEERQTEGFDVPDNISSCSSHQSNNNEFLKEYSPYEEMEQPDTWDCDHEAPEEGGGPSMSIPNNQLHDDATPTNEVLKEKDNGNGTNPESIQHGEALLNETDSAEDSQVINGITGLCEQHDHSVKEVNRDLVNGDNVDTCQEEAAASCDIVSSELQKESEEIDRIEEQQMISDMEGNVTENTANFEVIRNETTVLEQATDQIPCMETEPPSLSSLLDENTISVVESEEKAEAAVSVYAANDEKLSLQEETAQSAQPDDQSIYSVDDDSEDETWDLSLEALMNANSLASSLSSLVQQPSSPSPPANQADGYQRSHAMLKPDLLEEANRIEELDLMDYSTVTNPDLPAEIVVANIVPDRHYVHHPNQRLNEKLSFVMAFALAAVVGFAIGHIIGLSDNFPSRCNYSHESTKPADSHFYEGWTENDLLVEIKRLTSHNEELTRTLRELSGQDSGDCRFDFQVNELLSENWDLKQSIGRIRYGKPTRSVEDRDTINHLQTENQDLRATVGKLRYRCGQPLSSPQQQGQQISAPPTAFVSRPSAIEPLWKALEAMNLTGTWNHLVNYRNNRSIEDQLKRVKESSTDLIRLMGLRREELINLTRQTRNPVIEKMEARFKKTTQKTVDLMERVNKHHKSFAVLLEEVENRLEKMRFKLESQWENLLRSYTDSGNRFETLENTKPLNSDWFWSMGHHRDKLRRSEKQSEWMFDRAKNRELERRSRKFHTKQRKQKPFQGNSWNHYSS</sequence>
<feature type="region of interest" description="Disordered" evidence="1">
    <location>
        <begin position="377"/>
        <end position="396"/>
    </location>
</feature>
<evidence type="ECO:0000313" key="3">
    <source>
        <dbReference type="EMBL" id="JAL55546.1"/>
    </source>
</evidence>
<feature type="region of interest" description="Disordered" evidence="1">
    <location>
        <begin position="126"/>
        <end position="156"/>
    </location>
</feature>
<dbReference type="EMBL" id="GDIQ01096180">
    <property type="protein sequence ID" value="JAL55546.1"/>
    <property type="molecule type" value="Transcribed_RNA"/>
</dbReference>
<feature type="compositionally biased region" description="Low complexity" evidence="1">
    <location>
        <begin position="52"/>
        <end position="64"/>
    </location>
</feature>
<dbReference type="EMBL" id="GDIQ01064651">
    <property type="protein sequence ID" value="JAN30086.1"/>
    <property type="molecule type" value="Transcribed_RNA"/>
</dbReference>
<feature type="region of interest" description="Disordered" evidence="1">
    <location>
        <begin position="332"/>
        <end position="355"/>
    </location>
</feature>